<dbReference type="AlphaFoldDB" id="A0AAP0QPM8"/>
<evidence type="ECO:0000313" key="2">
    <source>
        <dbReference type="Proteomes" id="UP001428341"/>
    </source>
</evidence>
<evidence type="ECO:0000313" key="1">
    <source>
        <dbReference type="EMBL" id="KAK9208017.1"/>
    </source>
</evidence>
<sequence>MIVIEALIDLLILEINLVLILKKKKNYRERWKGARVSFRFTRDSISRNVEGGDLNFIWEMSGSARRHEELAKGSRLSRGVINTRFIRHVVFMSSSKGELAVPASRGKYYHRCWETDRNRIR</sequence>
<proteinExistence type="predicted"/>
<protein>
    <submittedName>
        <fullName evidence="1">Uncharacterized protein</fullName>
    </submittedName>
</protein>
<comment type="caution">
    <text evidence="1">The sequence shown here is derived from an EMBL/GenBank/DDBJ whole genome shotgun (WGS) entry which is preliminary data.</text>
</comment>
<organism evidence="1 2">
    <name type="scientific">Citrus x changshan-huyou</name>
    <dbReference type="NCBI Taxonomy" id="2935761"/>
    <lineage>
        <taxon>Eukaryota</taxon>
        <taxon>Viridiplantae</taxon>
        <taxon>Streptophyta</taxon>
        <taxon>Embryophyta</taxon>
        <taxon>Tracheophyta</taxon>
        <taxon>Spermatophyta</taxon>
        <taxon>Magnoliopsida</taxon>
        <taxon>eudicotyledons</taxon>
        <taxon>Gunneridae</taxon>
        <taxon>Pentapetalae</taxon>
        <taxon>rosids</taxon>
        <taxon>malvids</taxon>
        <taxon>Sapindales</taxon>
        <taxon>Rutaceae</taxon>
        <taxon>Aurantioideae</taxon>
        <taxon>Citrus</taxon>
    </lineage>
</organism>
<name>A0AAP0QPM8_9ROSI</name>
<keyword evidence="2" id="KW-1185">Reference proteome</keyword>
<dbReference type="EMBL" id="JBCGBO010000004">
    <property type="protein sequence ID" value="KAK9208017.1"/>
    <property type="molecule type" value="Genomic_DNA"/>
</dbReference>
<dbReference type="Proteomes" id="UP001428341">
    <property type="component" value="Unassembled WGS sequence"/>
</dbReference>
<reference evidence="1 2" key="1">
    <citation type="submission" date="2024-05" db="EMBL/GenBank/DDBJ databases">
        <title>Haplotype-resolved chromosome-level genome assembly of Huyou (Citrus changshanensis).</title>
        <authorList>
            <person name="Miao C."/>
            <person name="Chen W."/>
            <person name="Wu Y."/>
            <person name="Wang L."/>
            <person name="Zhao S."/>
            <person name="Grierson D."/>
            <person name="Xu C."/>
            <person name="Chen K."/>
        </authorList>
    </citation>
    <scope>NUCLEOTIDE SEQUENCE [LARGE SCALE GENOMIC DNA]</scope>
    <source>
        <strain evidence="1">01-14</strain>
        <tissue evidence="1">Leaf</tissue>
    </source>
</reference>
<accession>A0AAP0QPM8</accession>
<gene>
    <name evidence="1" type="ORF">WN944_000368</name>
</gene>